<dbReference type="AlphaFoldDB" id="A0A7D7L9U8"/>
<geneLocation type="plasmid" evidence="2">
    <name>pne_5</name>
</geneLocation>
<dbReference type="RefSeq" id="WP_181927369.1">
    <property type="nucleotide sequence ID" value="NZ_CP054697.1"/>
</dbReference>
<name>A0A7D7L9U8_9NOSO</name>
<keyword evidence="1" id="KW-0614">Plasmid</keyword>
<keyword evidence="2" id="KW-1185">Reference proteome</keyword>
<accession>A0A7D7L9U8</accession>
<dbReference type="EMBL" id="CP054697">
    <property type="protein sequence ID" value="QMS86334.1"/>
    <property type="molecule type" value="Genomic_DNA"/>
</dbReference>
<sequence>MTDKLTTALQKLAISPVKADRLAIERLEKQYGASLLEITNELENYAIVHQSISDERAKPKNQLIIVCCYGCLWGCSYWNCDVIYQAQRYCGGDWVGFYGWSVWEIVGSKRGINRSR</sequence>
<dbReference type="KEGG" id="ned:HUN01_01560"/>
<reference evidence="2" key="1">
    <citation type="submission" date="2020-06" db="EMBL/GenBank/DDBJ databases">
        <title>Nostoc edaphicum CCNP1411 genome.</title>
        <authorList>
            <person name="Fidor A."/>
            <person name="Grabski M."/>
            <person name="Gawor J."/>
            <person name="Gromadka R."/>
            <person name="Wegrzyn G."/>
            <person name="Mazur-Marzec H."/>
        </authorList>
    </citation>
    <scope>NUCLEOTIDE SEQUENCE [LARGE SCALE GENOMIC DNA]</scope>
    <source>
        <strain evidence="2">CCNP1411</strain>
        <plasmid evidence="2">pne_5</plasmid>
    </source>
</reference>
<gene>
    <name evidence="1" type="ORF">HUN01_01560</name>
</gene>
<evidence type="ECO:0000313" key="2">
    <source>
        <dbReference type="Proteomes" id="UP000514713"/>
    </source>
</evidence>
<dbReference type="Proteomes" id="UP000514713">
    <property type="component" value="Plasmid pNe_5"/>
</dbReference>
<protein>
    <submittedName>
        <fullName evidence="1">Uncharacterized protein</fullName>
    </submittedName>
</protein>
<proteinExistence type="predicted"/>
<evidence type="ECO:0000313" key="1">
    <source>
        <dbReference type="EMBL" id="QMS86334.1"/>
    </source>
</evidence>
<organism evidence="1 2">
    <name type="scientific">Nostoc edaphicum CCNP1411</name>
    <dbReference type="NCBI Taxonomy" id="1472755"/>
    <lineage>
        <taxon>Bacteria</taxon>
        <taxon>Bacillati</taxon>
        <taxon>Cyanobacteriota</taxon>
        <taxon>Cyanophyceae</taxon>
        <taxon>Nostocales</taxon>
        <taxon>Nostocaceae</taxon>
        <taxon>Nostoc</taxon>
    </lineage>
</organism>